<feature type="region of interest" description="Disordered" evidence="6">
    <location>
        <begin position="1"/>
        <end position="26"/>
    </location>
</feature>
<dbReference type="PANTHER" id="PTHR12506:SF50">
    <property type="entry name" value="ZINC FINGER CCCH DOMAIN-CONTAINING PROTEIN 26"/>
    <property type="match status" value="1"/>
</dbReference>
<keyword evidence="1 5" id="KW-0479">Metal-binding</keyword>
<accession>A0ABC8USS1</accession>
<keyword evidence="3 5" id="KW-0862">Zinc</keyword>
<sequence length="282" mass="30269">MPDNRQVQSNGGMSNSSNTSVDNIGEAIRRLKIKRNDTMGDGEVGQSSPYPDRPGELDCPYYLRTGMCGYGSKCRYNHPPNAAPVQGGQYGGELPERIGQPDCGYFLKTGTCKYGSTCKYHHPRDRRGVVPVYVNMWGLPIRQEEKSCPYYMRTGLCKFGVACKFNHPQPASTGAVLPFPGPATYTTYGSTGSSVLPSSALPFVGALPAGSLPSSGYSSGPRLQGPSYLPVTFSPSQGTLPTQGWNTYMTTPLASSGLKASSNGLSCAKYLAPWEFVFLLGL</sequence>
<evidence type="ECO:0000256" key="3">
    <source>
        <dbReference type="ARBA" id="ARBA00022833"/>
    </source>
</evidence>
<dbReference type="SMART" id="SM00356">
    <property type="entry name" value="ZnF_C3H1"/>
    <property type="match status" value="3"/>
</dbReference>
<feature type="compositionally biased region" description="Low complexity" evidence="6">
    <location>
        <begin position="9"/>
        <end position="20"/>
    </location>
</feature>
<evidence type="ECO:0000259" key="7">
    <source>
        <dbReference type="PROSITE" id="PS50103"/>
    </source>
</evidence>
<feature type="domain" description="C3H1-type" evidence="7">
    <location>
        <begin position="53"/>
        <end position="81"/>
    </location>
</feature>
<dbReference type="SUPFAM" id="SSF90229">
    <property type="entry name" value="CCCH zinc finger"/>
    <property type="match status" value="3"/>
</dbReference>
<feature type="region of interest" description="Disordered" evidence="6">
    <location>
        <begin position="33"/>
        <end position="52"/>
    </location>
</feature>
<dbReference type="InterPro" id="IPR050974">
    <property type="entry name" value="Plant_ZF_CCCH"/>
</dbReference>
<feature type="domain" description="C3H1-type" evidence="7">
    <location>
        <begin position="97"/>
        <end position="125"/>
    </location>
</feature>
<feature type="domain" description="C3H1-type" evidence="7">
    <location>
        <begin position="142"/>
        <end position="170"/>
    </location>
</feature>
<dbReference type="GO" id="GO:0003677">
    <property type="term" value="F:DNA binding"/>
    <property type="evidence" value="ECO:0007669"/>
    <property type="project" value="UniProtKB-KW"/>
</dbReference>
<keyword evidence="4" id="KW-0238">DNA-binding</keyword>
<feature type="zinc finger region" description="C3H1-type" evidence="5">
    <location>
        <begin position="53"/>
        <end position="81"/>
    </location>
</feature>
<dbReference type="InterPro" id="IPR036855">
    <property type="entry name" value="Znf_CCCH_sf"/>
</dbReference>
<dbReference type="Pfam" id="PF00642">
    <property type="entry name" value="zf-CCCH"/>
    <property type="match status" value="3"/>
</dbReference>
<evidence type="ECO:0000256" key="1">
    <source>
        <dbReference type="ARBA" id="ARBA00022723"/>
    </source>
</evidence>
<proteinExistence type="predicted"/>
<keyword evidence="9" id="KW-1185">Reference proteome</keyword>
<evidence type="ECO:0000256" key="4">
    <source>
        <dbReference type="ARBA" id="ARBA00023125"/>
    </source>
</evidence>
<name>A0ABC8USS1_9AQUA</name>
<dbReference type="GO" id="GO:0008270">
    <property type="term" value="F:zinc ion binding"/>
    <property type="evidence" value="ECO:0007669"/>
    <property type="project" value="UniProtKB-KW"/>
</dbReference>
<reference evidence="8 9" key="1">
    <citation type="submission" date="2024-02" db="EMBL/GenBank/DDBJ databases">
        <authorList>
            <person name="Vignale AGUSTIN F."/>
            <person name="Sosa J E."/>
            <person name="Modenutti C."/>
        </authorList>
    </citation>
    <scope>NUCLEOTIDE SEQUENCE [LARGE SCALE GENOMIC DNA]</scope>
</reference>
<feature type="zinc finger region" description="C3H1-type" evidence="5">
    <location>
        <begin position="97"/>
        <end position="125"/>
    </location>
</feature>
<dbReference type="PROSITE" id="PS50103">
    <property type="entry name" value="ZF_C3H1"/>
    <property type="match status" value="3"/>
</dbReference>
<dbReference type="EMBL" id="CAUOFW020008836">
    <property type="protein sequence ID" value="CAK9184080.1"/>
    <property type="molecule type" value="Genomic_DNA"/>
</dbReference>
<feature type="zinc finger region" description="C3H1-type" evidence="5">
    <location>
        <begin position="142"/>
        <end position="170"/>
    </location>
</feature>
<protein>
    <recommendedName>
        <fullName evidence="7">C3H1-type domain-containing protein</fullName>
    </recommendedName>
</protein>
<dbReference type="InterPro" id="IPR000571">
    <property type="entry name" value="Znf_CCCH"/>
</dbReference>
<dbReference type="Gene3D" id="4.10.1000.10">
    <property type="entry name" value="Zinc finger, CCCH-type"/>
    <property type="match status" value="1"/>
</dbReference>
<gene>
    <name evidence="8" type="ORF">ILEXP_LOCUS54374</name>
</gene>
<comment type="caution">
    <text evidence="8">The sequence shown here is derived from an EMBL/GenBank/DDBJ whole genome shotgun (WGS) entry which is preliminary data.</text>
</comment>
<dbReference type="Proteomes" id="UP001642360">
    <property type="component" value="Unassembled WGS sequence"/>
</dbReference>
<keyword evidence="2 5" id="KW-0863">Zinc-finger</keyword>
<evidence type="ECO:0000256" key="2">
    <source>
        <dbReference type="ARBA" id="ARBA00022771"/>
    </source>
</evidence>
<evidence type="ECO:0000313" key="8">
    <source>
        <dbReference type="EMBL" id="CAK9184080.1"/>
    </source>
</evidence>
<dbReference type="AlphaFoldDB" id="A0ABC8USS1"/>
<dbReference type="Gene3D" id="2.30.30.1190">
    <property type="match status" value="1"/>
</dbReference>
<dbReference type="GO" id="GO:0003729">
    <property type="term" value="F:mRNA binding"/>
    <property type="evidence" value="ECO:0007669"/>
    <property type="project" value="UniProtKB-ARBA"/>
</dbReference>
<dbReference type="PANTHER" id="PTHR12506">
    <property type="entry name" value="PROTEIN PHOSPHATASE RELATED"/>
    <property type="match status" value="1"/>
</dbReference>
<organism evidence="8 9">
    <name type="scientific">Ilex paraguariensis</name>
    <name type="common">yerba mate</name>
    <dbReference type="NCBI Taxonomy" id="185542"/>
    <lineage>
        <taxon>Eukaryota</taxon>
        <taxon>Viridiplantae</taxon>
        <taxon>Streptophyta</taxon>
        <taxon>Embryophyta</taxon>
        <taxon>Tracheophyta</taxon>
        <taxon>Spermatophyta</taxon>
        <taxon>Magnoliopsida</taxon>
        <taxon>eudicotyledons</taxon>
        <taxon>Gunneridae</taxon>
        <taxon>Pentapetalae</taxon>
        <taxon>asterids</taxon>
        <taxon>campanulids</taxon>
        <taxon>Aquifoliales</taxon>
        <taxon>Aquifoliaceae</taxon>
        <taxon>Ilex</taxon>
    </lineage>
</organism>
<evidence type="ECO:0000313" key="9">
    <source>
        <dbReference type="Proteomes" id="UP001642360"/>
    </source>
</evidence>
<evidence type="ECO:0000256" key="6">
    <source>
        <dbReference type="SAM" id="MobiDB-lite"/>
    </source>
</evidence>
<evidence type="ECO:0000256" key="5">
    <source>
        <dbReference type="PROSITE-ProRule" id="PRU00723"/>
    </source>
</evidence>